<evidence type="ECO:0000256" key="1">
    <source>
        <dbReference type="SAM" id="MobiDB-lite"/>
    </source>
</evidence>
<reference evidence="3" key="1">
    <citation type="submission" date="2015-10" db="EMBL/GenBank/DDBJ databases">
        <authorList>
            <person name="Regsiter A."/>
            <person name="william w."/>
        </authorList>
    </citation>
    <scope>NUCLEOTIDE SEQUENCE</scope>
    <source>
        <strain evidence="3">Montdore</strain>
    </source>
</reference>
<protein>
    <submittedName>
        <fullName evidence="3">Uncharacterized protein</fullName>
    </submittedName>
</protein>
<feature type="transmembrane region" description="Helical" evidence="2">
    <location>
        <begin position="80"/>
        <end position="98"/>
    </location>
</feature>
<evidence type="ECO:0000313" key="4">
    <source>
        <dbReference type="Proteomes" id="UP001412239"/>
    </source>
</evidence>
<keyword evidence="2" id="KW-1133">Transmembrane helix</keyword>
<evidence type="ECO:0000313" key="3">
    <source>
        <dbReference type="EMBL" id="CUS13177.1"/>
    </source>
</evidence>
<dbReference type="EMBL" id="LN890978">
    <property type="protein sequence ID" value="CUS13177.1"/>
    <property type="molecule type" value="Genomic_DNA"/>
</dbReference>
<dbReference type="Proteomes" id="UP001412239">
    <property type="component" value="Unassembled WGS sequence"/>
</dbReference>
<name>A0A292Q3E1_9PEZI</name>
<accession>A0A292Q3E1</accession>
<evidence type="ECO:0000256" key="2">
    <source>
        <dbReference type="SAM" id="Phobius"/>
    </source>
</evidence>
<keyword evidence="2" id="KW-0812">Transmembrane</keyword>
<feature type="region of interest" description="Disordered" evidence="1">
    <location>
        <begin position="17"/>
        <end position="62"/>
    </location>
</feature>
<keyword evidence="4" id="KW-1185">Reference proteome</keyword>
<gene>
    <name evidence="3" type="ORF">GSTUAT00002857001</name>
</gene>
<organism evidence="3 4">
    <name type="scientific">Tuber aestivum</name>
    <name type="common">summer truffle</name>
    <dbReference type="NCBI Taxonomy" id="59557"/>
    <lineage>
        <taxon>Eukaryota</taxon>
        <taxon>Fungi</taxon>
        <taxon>Dikarya</taxon>
        <taxon>Ascomycota</taxon>
        <taxon>Pezizomycotina</taxon>
        <taxon>Pezizomycetes</taxon>
        <taxon>Pezizales</taxon>
        <taxon>Tuberaceae</taxon>
        <taxon>Tuber</taxon>
    </lineage>
</organism>
<dbReference type="AlphaFoldDB" id="A0A292Q3E1"/>
<keyword evidence="2" id="KW-0472">Membrane</keyword>
<feature type="transmembrane region" description="Helical" evidence="2">
    <location>
        <begin position="207"/>
        <end position="229"/>
    </location>
</feature>
<proteinExistence type="predicted"/>
<sequence>MGSPKIAQILYFEDEADTADGKGGKTSADAELAIPARERKSRRRNHKEPPTPTTPSRHNTPTRASNISLNFCKAKNLGELWLFAILGIILQFSSLIFIGVSRYHPKINPKEDENSKYAYPLMASGTPILVIGMMACLHVVKASSEENTWVADSDFKILWLQKSARVNDQLFDSYALFGDGRRKKHITTRRRPCTSPSGSSRRTKYEVYLTCSLGNLAIVGSFISIAGFVTQFVGIRSLH</sequence>
<feature type="transmembrane region" description="Helical" evidence="2">
    <location>
        <begin position="118"/>
        <end position="140"/>
    </location>
</feature>